<dbReference type="PROSITE" id="PS51701">
    <property type="entry name" value="6_CYS"/>
    <property type="match status" value="1"/>
</dbReference>
<sequence>MSNIARYFCLLVLLLSPPVRSRGYVCDFSSSKYNLDFDDYYADVTCYHEIGQGDTIGVIIPKYRDGRENTHILTQCFEEISLNKSGNNPVSIYNVFNHDEIQVSVSNSLYDTEYLSSILKIKNVQKNNYIHCVFQNKNEKNKEIHKGVAKIAVKNYPVQNKNLSNKHVVDLYNQLNLSEDNSKNKYRVTAEPGHILYILGSKLANGKNVYFDKKCPIHFEHIGDIYKHVFPIINEEEVLYDCPMYYDEKEKKISVGNLIVTFEARPPSIKSISKDILKKHIKYDIDRKLHDILNGTDYTMGHMGNVDGDNDNQYMEQSIEINETQTSNLQSVSLGKEHCNNDKCIDLFENSNCSSLCGNGYRLRDGYDVRYDIQSIIPCNHGDCTPEDFIEPLVIFAWTSIVFFCIMITLLIITIYSLLHASKQKVADPFFNYDSNIRSSGAL</sequence>
<keyword evidence="1" id="KW-0472">Membrane</keyword>
<dbReference type="InterPro" id="IPR010884">
    <property type="entry name" value="6_CYS_dom"/>
</dbReference>
<comment type="caution">
    <text evidence="4">The sequence shown here is derived from an EMBL/GenBank/DDBJ whole genome shotgun (WGS) entry which is preliminary data.</text>
</comment>
<dbReference type="EMBL" id="NETL01000028">
    <property type="protein sequence ID" value="OTN63937.1"/>
    <property type="molecule type" value="Genomic_DNA"/>
</dbReference>
<feature type="transmembrane region" description="Helical" evidence="1">
    <location>
        <begin position="395"/>
        <end position="419"/>
    </location>
</feature>
<protein>
    <submittedName>
        <fullName evidence="4">Putative Sporozoite surface protein 3</fullName>
    </submittedName>
</protein>
<dbReference type="VEuPathDB" id="PlasmoDB:PKA1H_140033500"/>
<feature type="domain" description="6-Cys" evidence="3">
    <location>
        <begin position="22"/>
        <end position="156"/>
    </location>
</feature>
<keyword evidence="2" id="KW-0732">Signal</keyword>
<evidence type="ECO:0000259" key="3">
    <source>
        <dbReference type="PROSITE" id="PS51701"/>
    </source>
</evidence>
<keyword evidence="1" id="KW-1133">Transmembrane helix</keyword>
<dbReference type="eggNOG" id="ENOG502TNAE">
    <property type="taxonomic scope" value="Eukaryota"/>
</dbReference>
<feature type="chain" id="PRO_5011006013" evidence="2">
    <location>
        <begin position="22"/>
        <end position="443"/>
    </location>
</feature>
<dbReference type="VEuPathDB" id="PlasmoDB:PKNH_1428300"/>
<evidence type="ECO:0000256" key="1">
    <source>
        <dbReference type="SAM" id="Phobius"/>
    </source>
</evidence>
<dbReference type="AlphaFoldDB" id="A0A1Y3DMK4"/>
<reference evidence="4 5" key="1">
    <citation type="submission" date="2017-05" db="EMBL/GenBank/DDBJ databases">
        <title>PacBio assembly of a Plasmodium knowlesi genome sequence with Hi-C correction and manual annotation of the SICAvar gene family.</title>
        <authorList>
            <person name="Lapp S.A."/>
            <person name="Geraldo J.A."/>
            <person name="Chien J.-T."/>
            <person name="Ay F."/>
            <person name="Pakala S.B."/>
            <person name="Batugedara G."/>
            <person name="Humphrey J.C."/>
            <person name="Debarry J.D."/>
            <person name="Le Roch K.G."/>
            <person name="Galinski M.R."/>
            <person name="Kissinger J.C."/>
        </authorList>
    </citation>
    <scope>NUCLEOTIDE SEQUENCE [LARGE SCALE GENOMIC DNA]</scope>
    <source>
        <strain evidence="5">Malayan Strain Pk1 (A+)</strain>
    </source>
</reference>
<feature type="signal peptide" evidence="2">
    <location>
        <begin position="1"/>
        <end position="21"/>
    </location>
</feature>
<evidence type="ECO:0000313" key="5">
    <source>
        <dbReference type="Proteomes" id="UP000195012"/>
    </source>
</evidence>
<name>A0A1Y3DMK4_PLAKN</name>
<keyword evidence="1" id="KW-0812">Transmembrane</keyword>
<dbReference type="VEuPathDB" id="PlasmoDB:PKNOH_S140246100"/>
<dbReference type="Pfam" id="PF07422">
    <property type="entry name" value="s48_45"/>
    <property type="match status" value="1"/>
</dbReference>
<dbReference type="OrthoDB" id="369004at2759"/>
<gene>
    <name evidence="4" type="primary">SSP3</name>
    <name evidence="4" type="ORF">PKNOH_S140246100</name>
</gene>
<dbReference type="Proteomes" id="UP000195012">
    <property type="component" value="Unassembled WGS sequence"/>
</dbReference>
<evidence type="ECO:0000313" key="4">
    <source>
        <dbReference type="EMBL" id="OTN63937.1"/>
    </source>
</evidence>
<organism evidence="4 5">
    <name type="scientific">Plasmodium knowlesi</name>
    <dbReference type="NCBI Taxonomy" id="5850"/>
    <lineage>
        <taxon>Eukaryota</taxon>
        <taxon>Sar</taxon>
        <taxon>Alveolata</taxon>
        <taxon>Apicomplexa</taxon>
        <taxon>Aconoidasida</taxon>
        <taxon>Haemosporida</taxon>
        <taxon>Plasmodiidae</taxon>
        <taxon>Plasmodium</taxon>
        <taxon>Plasmodium (Plasmodium)</taxon>
    </lineage>
</organism>
<proteinExistence type="predicted"/>
<accession>A0A1Y3DMK4</accession>
<evidence type="ECO:0000256" key="2">
    <source>
        <dbReference type="SAM" id="SignalP"/>
    </source>
</evidence>
<dbReference type="OMA" id="AWASIVF"/>